<dbReference type="InterPro" id="IPR056161">
    <property type="entry name" value="WD40_MABP1-WDR62_1st"/>
</dbReference>
<dbReference type="PROSITE" id="PS50082">
    <property type="entry name" value="WD_REPEATS_2"/>
    <property type="match status" value="3"/>
</dbReference>
<feature type="repeat" description="WD" evidence="3">
    <location>
        <begin position="695"/>
        <end position="728"/>
    </location>
</feature>
<evidence type="ECO:0000313" key="9">
    <source>
        <dbReference type="Proteomes" id="UP001430953"/>
    </source>
</evidence>
<name>A0AAW2G5I6_9HYME</name>
<dbReference type="InterPro" id="IPR001680">
    <property type="entry name" value="WD40_rpt"/>
</dbReference>
<accession>A0AAW2G5I6</accession>
<dbReference type="Gene3D" id="2.130.10.10">
    <property type="entry name" value="YVTN repeat-like/Quinoprotein amine dehydrogenase"/>
    <property type="match status" value="4"/>
</dbReference>
<dbReference type="Proteomes" id="UP001430953">
    <property type="component" value="Unassembled WGS sequence"/>
</dbReference>
<dbReference type="InterPro" id="IPR056162">
    <property type="entry name" value="WD40_MABP1-WDR62_2nd"/>
</dbReference>
<proteinExistence type="predicted"/>
<feature type="region of interest" description="Disordered" evidence="5">
    <location>
        <begin position="2041"/>
        <end position="2064"/>
    </location>
</feature>
<dbReference type="GO" id="GO:0007099">
    <property type="term" value="P:centriole replication"/>
    <property type="evidence" value="ECO:0007669"/>
    <property type="project" value="TreeGrafter"/>
</dbReference>
<feature type="compositionally biased region" description="Polar residues" evidence="5">
    <location>
        <begin position="1191"/>
        <end position="1205"/>
    </location>
</feature>
<dbReference type="EMBL" id="JADYXP020000005">
    <property type="protein sequence ID" value="KAL0123429.1"/>
    <property type="molecule type" value="Genomic_DNA"/>
</dbReference>
<protein>
    <recommendedName>
        <fullName evidence="10">Mitogen-activated protein kinase-binding protein 1</fullName>
    </recommendedName>
</protein>
<feature type="repeat" description="WD" evidence="3">
    <location>
        <begin position="399"/>
        <end position="421"/>
    </location>
</feature>
<feature type="compositionally biased region" description="Polar residues" evidence="5">
    <location>
        <begin position="2123"/>
        <end position="2137"/>
    </location>
</feature>
<dbReference type="Pfam" id="PF24782">
    <property type="entry name" value="WD40_MABP1-WDR62_2nd"/>
    <property type="match status" value="1"/>
</dbReference>
<feature type="coiled-coil region" evidence="4">
    <location>
        <begin position="1139"/>
        <end position="1166"/>
    </location>
</feature>
<keyword evidence="9" id="KW-1185">Reference proteome</keyword>
<dbReference type="InterPro" id="IPR036322">
    <property type="entry name" value="WD40_repeat_dom_sf"/>
</dbReference>
<feature type="region of interest" description="Disordered" evidence="5">
    <location>
        <begin position="863"/>
        <end position="886"/>
    </location>
</feature>
<evidence type="ECO:0000256" key="1">
    <source>
        <dbReference type="ARBA" id="ARBA00022574"/>
    </source>
</evidence>
<feature type="region of interest" description="Disordered" evidence="5">
    <location>
        <begin position="1105"/>
        <end position="1132"/>
    </location>
</feature>
<feature type="compositionally biased region" description="Polar residues" evidence="5">
    <location>
        <begin position="2041"/>
        <end position="2051"/>
    </location>
</feature>
<dbReference type="InterPro" id="IPR011047">
    <property type="entry name" value="Quinoprotein_ADH-like_sf"/>
</dbReference>
<dbReference type="SUPFAM" id="SSF50998">
    <property type="entry name" value="Quinoprotein alcohol dehydrogenase-like"/>
    <property type="match status" value="1"/>
</dbReference>
<feature type="region of interest" description="Disordered" evidence="5">
    <location>
        <begin position="1016"/>
        <end position="1057"/>
    </location>
</feature>
<dbReference type="CDD" id="cd00200">
    <property type="entry name" value="WD40"/>
    <property type="match status" value="1"/>
</dbReference>
<evidence type="ECO:0000256" key="4">
    <source>
        <dbReference type="SAM" id="Coils"/>
    </source>
</evidence>
<evidence type="ECO:0000256" key="2">
    <source>
        <dbReference type="ARBA" id="ARBA00022737"/>
    </source>
</evidence>
<feature type="region of interest" description="Disordered" evidence="5">
    <location>
        <begin position="1626"/>
        <end position="1652"/>
    </location>
</feature>
<feature type="compositionally biased region" description="Polar residues" evidence="5">
    <location>
        <begin position="1639"/>
        <end position="1651"/>
    </location>
</feature>
<dbReference type="PANTHER" id="PTHR45589">
    <property type="entry name" value="WD REPEAT DOMAIN 62, ISOFORM G"/>
    <property type="match status" value="1"/>
</dbReference>
<feature type="region of interest" description="Disordered" evidence="5">
    <location>
        <begin position="1176"/>
        <end position="1225"/>
    </location>
</feature>
<sequence>MEPPLSSKVLRAPSLKRGQENIRVQDRIKLERVLGVTVSSNAALDCDETSELVAYPAGCTVVLFNPRRNSQSHVLNACRKTVTSLALAGDGKLLVTGECGHMPNVRIWDITDPQNAVQIAEFAGHKYGINCVAFSPSNKYVVSIGSQHDMIVNVWDWRNNVKVASNKVSSKVKAICFAENGNYFVTVGNRHVKFWYLEYSRSAKYKEPVPLMGRSAILGEQRNNDFVDVTCGKGEMADATYAITKTGLLCEFNNRRLLDKWVELRTSSANCMAIGDKYIFIGCAEGIVRCFSPSTLQFITTLPRTHYLGVDVAQGLSISHMSQHPPNARYPDAIALTFDERNNKVTCVYNDHSIYVWDVRDIKRIGKSYSFLYHSACIWGVEMYPTDPESICAMPSGSFITCSSDDTIRVWNLEKDDTPNDTLYKRNIYSNELLKVLYVDPELTYLKDLDLAAVGSTEKSDASYDGRNGVRSIKVSPDGKHLASGDRSGNIRIHDISSLEELCLIEAHDAEVLCLEYSRFSRHSLDAPRLLASASRDRLIHVFSVDQGYNFLQTLDDHSSSITAVRFFNQSNQDNQIQMVSCGADKSIIFRQLQSMPSGMPQFARGRNAQGKTTLYDMEVDSGQKHVLTACQDRNIRVYNVTTGKHSKTFKGSISDDGSLIKIVLDASGIYVATSCTDKTLCVYDYYSGECMATMVGHSELVTGLRFSPDCRHLVSASGDGCVFVWRVPHDMVVTMQARLAQQAMRTGKRSVQVNDGGIDVRLDNETFGSPPPDLLNPNLNQTPQSVDYRFSVGQLPLWAKKQINTASTDDSATIDTNVRSLGVDLPKGRWAQRVQQGDGITVKSVYDSDEVIPFPLSRGVTDSNCGGGGGGGSKDSSIDSGTETKCSSDYRRETIIIKREEEENVFQSSQTYREIENETKQAIDDKVTVRNNNFMELTRQSRNRHHTDDSSLGSFKFEDHESTEHDGDVEDCSEGENGTTGSEKSHHRLIYYPPPEDIVSNQFTVNAMNVEELRRSQRRQKKLKNVDGNRTNELTASGSQDESDSEGGASTPSAERNPLSILSEASSEGFDQLAKQSHREKYLKNAFESLSGTEEPLNRVKATSISSQFHGRLSGNESNAPAKTRSGTITATKYARGDVDVAKKREELQRRIEETRRKLQSVSYRSLLKSSQSISDLSSHAQEKHHRLNRFSTGNRSSQKQFSKPINPCKPILNPKPKTLKSQRSINKVQGMRNALPKLETPSENCLSKSPTMLCVNEKAKKPVVNRPLTLTLKKTEKYKLSLNKTNQSLPESPVCEELKLLKERCKKNANRFARFAQKRKSCSYFIGLNDNEDDVDNVAKSFESLPAMNERNTQNFQETIDDAEGNGNFSDDSLEGDFKNPPRRCVSDYQINVHMNDYNSYSSYQNVIQRKILTGSQESILSDASVESFSKESAEILDYDYDRHSSASFFLSRRKMQEGRSQESILTDESDYQMFPLRENVDHQSTESVLTDDSDSMVKSAPLEMLFDSHYKRKRQNSETYSGGVNNVTETVTNNAQSSADENSLYRTVFRSKSLQDTRISKVKDNVNFTEDNASLKTHVYCEFNFDNDHTGDANTATACSTSETIPRSSSLKTESMTMILNDFVAHKPPKPKRNSSRTQSMRNRSGSTWKYIDAQPISSRVKVADSDMASSISAICSEYRIALSDKDTKQDLIDSEARQPFLQSADSTLRSDDNKNSRSEFYSLQTCADQNDALRNKLYDSDDFSRFLTKTRDTKEEQCASYSEERVNLFENDLPTRDTSETYDSLEPEVQKEESSFASENLQSTNGCVDNLSVDLRITRAIEGTVKLLSKEFENLMRQKRYLTKERCLRQLTHGQEASENFVKLKAERDSRLGPVRREMRLQSCGEDSDCADVSAIDKSLMESGSSTSASSCTNSPKRMWPPALRCPTSHTSYKWTKTLPTINQTIFPAKAPYAAGSNGGRISSKIIDSEEEENGMRRACSLSDLSINSSNRLLHGPLQVSGKLGSKNVNVTSKLGGASPSSQFRYAVGKSHSMTRSSSVGVLNQSDSESDVGVTGGNKGWTGQYNASRAMSGLMRPTISSQNKINHQNKSSSSGNNVSSMFRRRGMQGAFSIVNLSQVGNQEDSSSEDTSSNGNGGKPALPPRPRSVSIDHSSVSLSLPGTTVRRSGSAIITNGRSHSSVIGQNGNKMSVANKNQLEPSPHDLPVKDTYRAIDVTDVELGTDKSLVSTQLCNIITNELTRTADNVVQLYKRLTINNDDDSVGAIDRDTMLRGLESSVNETMRTLRLVVAGSDDIDNDGNSGGGAVSNEAKAKFQELLTGQDQGKVVNMMQQYSELLLTMMQQKMENNMSNHM</sequence>
<feature type="domain" description="MABP1/WDR62 second WD40" evidence="7">
    <location>
        <begin position="378"/>
        <end position="728"/>
    </location>
</feature>
<dbReference type="PROSITE" id="PS50294">
    <property type="entry name" value="WD_REPEATS_REGION"/>
    <property type="match status" value="1"/>
</dbReference>
<keyword evidence="1 3" id="KW-0853">WD repeat</keyword>
<keyword evidence="2" id="KW-0677">Repeat</keyword>
<feature type="domain" description="MABP1/WDR62 first WD40" evidence="6">
    <location>
        <begin position="43"/>
        <end position="372"/>
    </location>
</feature>
<evidence type="ECO:0008006" key="10">
    <source>
        <dbReference type="Google" id="ProtNLM"/>
    </source>
</evidence>
<keyword evidence="4" id="KW-0175">Coiled coil</keyword>
<dbReference type="SUPFAM" id="SSF50978">
    <property type="entry name" value="WD40 repeat-like"/>
    <property type="match status" value="1"/>
</dbReference>
<feature type="region of interest" description="Disordered" evidence="5">
    <location>
        <begin position="939"/>
        <end position="988"/>
    </location>
</feature>
<dbReference type="SMART" id="SM00320">
    <property type="entry name" value="WD40"/>
    <property type="match status" value="11"/>
</dbReference>
<dbReference type="GO" id="GO:0072686">
    <property type="term" value="C:mitotic spindle"/>
    <property type="evidence" value="ECO:0007669"/>
    <property type="project" value="TreeGrafter"/>
</dbReference>
<dbReference type="PANTHER" id="PTHR45589:SF1">
    <property type="entry name" value="WD REPEAT DOMAIN 62, ISOFORM G"/>
    <property type="match status" value="1"/>
</dbReference>
<evidence type="ECO:0000259" key="6">
    <source>
        <dbReference type="Pfam" id="PF24780"/>
    </source>
</evidence>
<evidence type="ECO:0000313" key="8">
    <source>
        <dbReference type="EMBL" id="KAL0123429.1"/>
    </source>
</evidence>
<dbReference type="InterPro" id="IPR052779">
    <property type="entry name" value="WDR62"/>
</dbReference>
<evidence type="ECO:0000259" key="7">
    <source>
        <dbReference type="Pfam" id="PF24782"/>
    </source>
</evidence>
<dbReference type="InterPro" id="IPR015943">
    <property type="entry name" value="WD40/YVTN_repeat-like_dom_sf"/>
</dbReference>
<dbReference type="Pfam" id="PF24780">
    <property type="entry name" value="WD40_MABP1-WDR62_1st"/>
    <property type="match status" value="1"/>
</dbReference>
<feature type="compositionally biased region" description="Low complexity" evidence="5">
    <location>
        <begin position="2151"/>
        <end position="2163"/>
    </location>
</feature>
<gene>
    <name evidence="8" type="ORF">PUN28_005746</name>
</gene>
<organism evidence="8 9">
    <name type="scientific">Cardiocondyla obscurior</name>
    <dbReference type="NCBI Taxonomy" id="286306"/>
    <lineage>
        <taxon>Eukaryota</taxon>
        <taxon>Metazoa</taxon>
        <taxon>Ecdysozoa</taxon>
        <taxon>Arthropoda</taxon>
        <taxon>Hexapoda</taxon>
        <taxon>Insecta</taxon>
        <taxon>Pterygota</taxon>
        <taxon>Neoptera</taxon>
        <taxon>Endopterygota</taxon>
        <taxon>Hymenoptera</taxon>
        <taxon>Apocrita</taxon>
        <taxon>Aculeata</taxon>
        <taxon>Formicoidea</taxon>
        <taxon>Formicidae</taxon>
        <taxon>Myrmicinae</taxon>
        <taxon>Cardiocondyla</taxon>
    </lineage>
</organism>
<feature type="repeat" description="WD" evidence="3">
    <location>
        <begin position="122"/>
        <end position="165"/>
    </location>
</feature>
<feature type="compositionally biased region" description="Basic and acidic residues" evidence="5">
    <location>
        <begin position="957"/>
        <end position="967"/>
    </location>
</feature>
<evidence type="ECO:0000256" key="5">
    <source>
        <dbReference type="SAM" id="MobiDB-lite"/>
    </source>
</evidence>
<evidence type="ECO:0000256" key="3">
    <source>
        <dbReference type="PROSITE-ProRule" id="PRU00221"/>
    </source>
</evidence>
<feature type="region of interest" description="Disordered" evidence="5">
    <location>
        <begin position="2123"/>
        <end position="2166"/>
    </location>
</feature>
<feature type="compositionally biased region" description="Low complexity" evidence="5">
    <location>
        <begin position="1037"/>
        <end position="1051"/>
    </location>
</feature>
<reference evidence="8 9" key="1">
    <citation type="submission" date="2023-03" db="EMBL/GenBank/DDBJ databases">
        <title>High recombination rates correlate with genetic variation in Cardiocondyla obscurior ants.</title>
        <authorList>
            <person name="Errbii M."/>
        </authorList>
    </citation>
    <scope>NUCLEOTIDE SEQUENCE [LARGE SCALE GENOMIC DNA]</scope>
    <source>
        <strain evidence="8">Alpha-2009</strain>
        <tissue evidence="8">Whole body</tissue>
    </source>
</reference>
<comment type="caution">
    <text evidence="8">The sequence shown here is derived from an EMBL/GenBank/DDBJ whole genome shotgun (WGS) entry which is preliminary data.</text>
</comment>
<dbReference type="FunFam" id="2.130.10.10:FF:000046">
    <property type="entry name" value="WD repeat-containing protein 62 isoform 1"/>
    <property type="match status" value="1"/>
</dbReference>